<dbReference type="CDD" id="cd06853">
    <property type="entry name" value="GT_WecA_like"/>
    <property type="match status" value="1"/>
</dbReference>
<evidence type="ECO:0000256" key="2">
    <source>
        <dbReference type="ARBA" id="ARBA00022475"/>
    </source>
</evidence>
<proteinExistence type="predicted"/>
<feature type="transmembrane region" description="Helical" evidence="7">
    <location>
        <begin position="6"/>
        <end position="28"/>
    </location>
</feature>
<evidence type="ECO:0000256" key="3">
    <source>
        <dbReference type="ARBA" id="ARBA00022679"/>
    </source>
</evidence>
<protein>
    <recommendedName>
        <fullName evidence="10">Undecaprenyl-phosphate alpha-N-acetylglucosaminyl 1-phosphate transferase</fullName>
    </recommendedName>
</protein>
<dbReference type="GO" id="GO:0044038">
    <property type="term" value="P:cell wall macromolecule biosynthetic process"/>
    <property type="evidence" value="ECO:0007669"/>
    <property type="project" value="TreeGrafter"/>
</dbReference>
<keyword evidence="6 7" id="KW-0472">Membrane</keyword>
<feature type="transmembrane region" description="Helical" evidence="7">
    <location>
        <begin position="144"/>
        <end position="164"/>
    </location>
</feature>
<feature type="transmembrane region" description="Helical" evidence="7">
    <location>
        <begin position="81"/>
        <end position="99"/>
    </location>
</feature>
<accession>A0A1G2BMN0</accession>
<organism evidence="8 9">
    <name type="scientific">Candidatus Komeilibacteria bacterium RIFCSPHIGHO2_01_FULL_52_14</name>
    <dbReference type="NCBI Taxonomy" id="1798549"/>
    <lineage>
        <taxon>Bacteria</taxon>
        <taxon>Candidatus Komeiliibacteriota</taxon>
    </lineage>
</organism>
<dbReference type="GO" id="GO:0005886">
    <property type="term" value="C:plasma membrane"/>
    <property type="evidence" value="ECO:0007669"/>
    <property type="project" value="UniProtKB-SubCell"/>
</dbReference>
<dbReference type="AlphaFoldDB" id="A0A1G2BMN0"/>
<keyword evidence="5 7" id="KW-1133">Transmembrane helix</keyword>
<dbReference type="GO" id="GO:0009103">
    <property type="term" value="P:lipopolysaccharide biosynthetic process"/>
    <property type="evidence" value="ECO:0007669"/>
    <property type="project" value="TreeGrafter"/>
</dbReference>
<dbReference type="Pfam" id="PF00953">
    <property type="entry name" value="Glycos_transf_4"/>
    <property type="match status" value="1"/>
</dbReference>
<feature type="transmembrane region" description="Helical" evidence="7">
    <location>
        <begin position="229"/>
        <end position="248"/>
    </location>
</feature>
<feature type="transmembrane region" description="Helical" evidence="7">
    <location>
        <begin position="48"/>
        <end position="69"/>
    </location>
</feature>
<evidence type="ECO:0000256" key="7">
    <source>
        <dbReference type="SAM" id="Phobius"/>
    </source>
</evidence>
<feature type="transmembrane region" description="Helical" evidence="7">
    <location>
        <begin position="111"/>
        <end position="132"/>
    </location>
</feature>
<dbReference type="GO" id="GO:0071555">
    <property type="term" value="P:cell wall organization"/>
    <property type="evidence" value="ECO:0007669"/>
    <property type="project" value="TreeGrafter"/>
</dbReference>
<feature type="transmembrane region" description="Helical" evidence="7">
    <location>
        <begin position="176"/>
        <end position="198"/>
    </location>
</feature>
<dbReference type="GO" id="GO:0016780">
    <property type="term" value="F:phosphotransferase activity, for other substituted phosphate groups"/>
    <property type="evidence" value="ECO:0007669"/>
    <property type="project" value="InterPro"/>
</dbReference>
<dbReference type="InterPro" id="IPR000715">
    <property type="entry name" value="Glycosyl_transferase_4"/>
</dbReference>
<comment type="subcellular location">
    <subcellularLocation>
        <location evidence="1">Cell membrane</location>
        <topology evidence="1">Multi-pass membrane protein</topology>
    </subcellularLocation>
</comment>
<keyword evidence="2" id="KW-1003">Cell membrane</keyword>
<gene>
    <name evidence="8" type="ORF">A2677_01785</name>
</gene>
<keyword evidence="4 7" id="KW-0812">Transmembrane</keyword>
<dbReference type="Proteomes" id="UP000177817">
    <property type="component" value="Unassembled WGS sequence"/>
</dbReference>
<evidence type="ECO:0000256" key="5">
    <source>
        <dbReference type="ARBA" id="ARBA00022989"/>
    </source>
</evidence>
<dbReference type="PANTHER" id="PTHR22926">
    <property type="entry name" value="PHOSPHO-N-ACETYLMURAMOYL-PENTAPEPTIDE-TRANSFERASE"/>
    <property type="match status" value="1"/>
</dbReference>
<dbReference type="PANTHER" id="PTHR22926:SF3">
    <property type="entry name" value="UNDECAPRENYL-PHOSPHATE ALPHA-N-ACETYLGLUCOSAMINYL 1-PHOSPHATE TRANSFERASE"/>
    <property type="match status" value="1"/>
</dbReference>
<evidence type="ECO:0000256" key="6">
    <source>
        <dbReference type="ARBA" id="ARBA00023136"/>
    </source>
</evidence>
<evidence type="ECO:0008006" key="10">
    <source>
        <dbReference type="Google" id="ProtNLM"/>
    </source>
</evidence>
<feature type="transmembrane region" description="Helical" evidence="7">
    <location>
        <begin position="304"/>
        <end position="322"/>
    </location>
</feature>
<evidence type="ECO:0000313" key="9">
    <source>
        <dbReference type="Proteomes" id="UP000177817"/>
    </source>
</evidence>
<evidence type="ECO:0000256" key="4">
    <source>
        <dbReference type="ARBA" id="ARBA00022692"/>
    </source>
</evidence>
<name>A0A1G2BMN0_9BACT</name>
<dbReference type="EMBL" id="MHKK01000011">
    <property type="protein sequence ID" value="OGY90388.1"/>
    <property type="molecule type" value="Genomic_DNA"/>
</dbReference>
<evidence type="ECO:0000256" key="1">
    <source>
        <dbReference type="ARBA" id="ARBA00004651"/>
    </source>
</evidence>
<feature type="transmembrane region" description="Helical" evidence="7">
    <location>
        <begin position="254"/>
        <end position="273"/>
    </location>
</feature>
<comment type="caution">
    <text evidence="8">The sequence shown here is derived from an EMBL/GenBank/DDBJ whole genome shotgun (WGS) entry which is preliminary data.</text>
</comment>
<feature type="transmembrane region" description="Helical" evidence="7">
    <location>
        <begin position="204"/>
        <end position="222"/>
    </location>
</feature>
<feature type="transmembrane region" description="Helical" evidence="7">
    <location>
        <begin position="328"/>
        <end position="345"/>
    </location>
</feature>
<reference evidence="8 9" key="1">
    <citation type="journal article" date="2016" name="Nat. Commun.">
        <title>Thousands of microbial genomes shed light on interconnected biogeochemical processes in an aquifer system.</title>
        <authorList>
            <person name="Anantharaman K."/>
            <person name="Brown C.T."/>
            <person name="Hug L.A."/>
            <person name="Sharon I."/>
            <person name="Castelle C.J."/>
            <person name="Probst A.J."/>
            <person name="Thomas B.C."/>
            <person name="Singh A."/>
            <person name="Wilkins M.J."/>
            <person name="Karaoz U."/>
            <person name="Brodie E.L."/>
            <person name="Williams K.H."/>
            <person name="Hubbard S.S."/>
            <person name="Banfield J.F."/>
        </authorList>
    </citation>
    <scope>NUCLEOTIDE SEQUENCE [LARGE SCALE GENOMIC DNA]</scope>
</reference>
<evidence type="ECO:0000313" key="8">
    <source>
        <dbReference type="EMBL" id="OGY90388.1"/>
    </source>
</evidence>
<keyword evidence="3" id="KW-0808">Transferase</keyword>
<sequence>MLALQSSGVALVAGLVAVAATYFVMILARVFGFMDAPAEARKIHNKPVPLLGGVALFVALGAATVFAYSQGYITDTRVSPRLIVALFGAGAVLNIVGALDDRFRLRWWQQAIGPLAAVGIMLAAGLDIPFVSNPFGSGTLNLQTASILGSIVPVGKILVLVWLVGMMYTTKLLDGIDGLATSVSGVAALVLFMVSLTWDRSGSVTSFLSAGLAGAAAGFLVWNFFPAKIFLGEGGSTFLGLLLAVLAILSGGKIATALLIMGVPILDVVWLIVRRLIAGQHVFTGDNRHLHFRLLRAGLSQRQVVLLLSGLSLLFGSVSFFYTTRVKIIALAVLVAFVLILEALLTSRYENSPHR</sequence>